<dbReference type="InterPro" id="IPR000477">
    <property type="entry name" value="RT_dom"/>
</dbReference>
<dbReference type="Gene3D" id="1.10.340.70">
    <property type="match status" value="1"/>
</dbReference>
<dbReference type="Pfam" id="PF00665">
    <property type="entry name" value="rve"/>
    <property type="match status" value="1"/>
</dbReference>
<dbReference type="Gene3D" id="3.10.10.10">
    <property type="entry name" value="HIV Type 1 Reverse Transcriptase, subunit A, domain 1"/>
    <property type="match status" value="1"/>
</dbReference>
<dbReference type="SUPFAM" id="SSF48097">
    <property type="entry name" value="Regulator of G-protein signaling, RGS"/>
    <property type="match status" value="1"/>
</dbReference>
<keyword evidence="1" id="KW-0479">Metal-binding</keyword>
<dbReference type="SUPFAM" id="SSF56672">
    <property type="entry name" value="DNA/RNA polymerases"/>
    <property type="match status" value="1"/>
</dbReference>
<dbReference type="Gene3D" id="4.10.60.10">
    <property type="entry name" value="Zinc finger, CCHC-type"/>
    <property type="match status" value="1"/>
</dbReference>
<dbReference type="InterPro" id="IPR036305">
    <property type="entry name" value="RGS_sf"/>
</dbReference>
<evidence type="ECO:0000259" key="5">
    <source>
        <dbReference type="PROSITE" id="PS50994"/>
    </source>
</evidence>
<feature type="domain" description="RGS" evidence="3">
    <location>
        <begin position="1"/>
        <end position="84"/>
    </location>
</feature>
<dbReference type="Proteomes" id="UP000095280">
    <property type="component" value="Unplaced"/>
</dbReference>
<accession>A0A1I8GN44</accession>
<dbReference type="SUPFAM" id="SSF57756">
    <property type="entry name" value="Retrovirus zinc finger-like domains"/>
    <property type="match status" value="1"/>
</dbReference>
<evidence type="ECO:0000313" key="6">
    <source>
        <dbReference type="Proteomes" id="UP000095280"/>
    </source>
</evidence>
<dbReference type="InterPro" id="IPR043128">
    <property type="entry name" value="Rev_trsase/Diguanyl_cyclase"/>
</dbReference>
<dbReference type="InterPro" id="IPR012337">
    <property type="entry name" value="RNaseH-like_sf"/>
</dbReference>
<dbReference type="Gene3D" id="1.10.196.10">
    <property type="match status" value="1"/>
</dbReference>
<dbReference type="InterPro" id="IPR016137">
    <property type="entry name" value="RGS"/>
</dbReference>
<organism evidence="6 7">
    <name type="scientific">Macrostomum lignano</name>
    <dbReference type="NCBI Taxonomy" id="282301"/>
    <lineage>
        <taxon>Eukaryota</taxon>
        <taxon>Metazoa</taxon>
        <taxon>Spiralia</taxon>
        <taxon>Lophotrochozoa</taxon>
        <taxon>Platyhelminthes</taxon>
        <taxon>Rhabditophora</taxon>
        <taxon>Macrostomorpha</taxon>
        <taxon>Macrostomida</taxon>
        <taxon>Macrostomidae</taxon>
        <taxon>Macrostomum</taxon>
    </lineage>
</organism>
<dbReference type="SMART" id="SM00315">
    <property type="entry name" value="RGS"/>
    <property type="match status" value="1"/>
</dbReference>
<sequence>GRKVFREYLKSEYSEENILFWLACEDLKLESTPEGVEEKGGPKEVSLDARVREIINKNMVEPTAHTFDDAQVQIFTLMHRDSYPSCTNLVARLAIGPGGMEWMRIWMRWTMACLAFFMASIMRVCIWRICWKIRWWKGDGECMSGRARPMPCITDILAAWSDMPCSWNTRACSLHPTLQALSMSTSVMAPSVKPRLQDLRAHVVLVRTGRVAWLQAIEMHDPSMPSSIGLVLTASLQWHRKQSLPLRLATMAHFISLPPPEQFSTNTDQQNISKRWTVWADRFRDFIDASGITAETQKCKLLSYTAGREIAQIVKDLPDDKKDSLSNLLAALTAHFDERKSIVFARYQFRLCVQQTGEPVDAWYARLKAAAEACEFSTLKDSLIRDQIVATCCSDKLRRRLLQESNIALNDALRQARALEAAEEQATAMESSSSSIAAIHKSASNQRRDQPQPNGQRPTFASNTTCYRCGERGHSSCGAAKGKTCSSCGKPNHLAKACRQRRQQNSSSINVVANNTDGSSIYVSPDNLTEEAFTIQTPAASSGQRSANMRLQIEGKEFNVLVDSGASCKQHLQHIFSYGSSTPLQVLGLADLALRTDSDELQAPFFITKGSGITLLGRNTAFDMGILHIQQPARQINAVKPRDSAESSTLKKLLAKHDQNLDNDLQPDLRLGNILREFQPVFEGLGRVKDVEVDVRLRPEAVPVCHPPSRIPVHQRQAVIDELQLLLDEGIIERVHGPSPWVSRMVVVPKESGGIRICQDLRNVNSFAVPEKQPIPTFEEITDDMAGSTVFSELDITKAFHQIPVSPESRHLFTFSTPLGLMRLTRLSMGFTNASEVLQRVMTGVLSGLNGVSFNIIYQPGPQNPADVLSRQPQMQTTDNPGEVLDRQFINAIALGSTPQGLSFESIKQAARLDGVTQAAISALQTNQWTSNDHELRALACIRQELSAHDGVLLRGSSIIVPASLRRVVLQLAHKGHQCWRKTLDRLQTKVWWPGMRGDCQVFVQSCLACQATSPKTTNPPPLQPSQLPDGAWLVLGMDFYGPVQDKMLLVTTDLYSKFPEINIVSSTSAEAVLPHLKTLFSRYGIPQEIISDNGPPFNSAEFHNFLAEHGVKHRRICPLHPEANGATERVNRCVNKVVRAAIAEGRSWRSALDDWLLAYRVTPHSATGVAPAELLMGRTFNDTVPSARPSQPVYHHRTQLTQRHSAYTRAMARDFNRSRRAKACSVRPGTAVLRRRNQRTKTQTPFEVEPWTVVDRRGDSYVLQQGDRTCTRHLTHIRPLVAAEGAAANAEPTPPECGIAQRPHPRAAKDKPISYKD</sequence>
<dbReference type="InterPro" id="IPR050951">
    <property type="entry name" value="Retrovirus_Pol_polyprotein"/>
</dbReference>
<dbReference type="InterPro" id="IPR024066">
    <property type="entry name" value="RGS_subdom1/3"/>
</dbReference>
<dbReference type="WBParaSite" id="maker-uti_cns_0002539-snap-gene-0.3-mRNA-1">
    <property type="protein sequence ID" value="maker-uti_cns_0002539-snap-gene-0.3-mRNA-1"/>
    <property type="gene ID" value="maker-uti_cns_0002539-snap-gene-0.3"/>
</dbReference>
<feature type="compositionally biased region" description="Low complexity" evidence="2">
    <location>
        <begin position="424"/>
        <end position="444"/>
    </location>
</feature>
<dbReference type="InterPro" id="IPR036397">
    <property type="entry name" value="RNaseH_sf"/>
</dbReference>
<evidence type="ECO:0000256" key="1">
    <source>
        <dbReference type="PROSITE-ProRule" id="PRU00047"/>
    </source>
</evidence>
<dbReference type="Gene3D" id="1.10.167.10">
    <property type="entry name" value="Regulator of G-protein Signalling 4, domain 2"/>
    <property type="match status" value="1"/>
</dbReference>
<dbReference type="InterPro" id="IPR043502">
    <property type="entry name" value="DNA/RNA_pol_sf"/>
</dbReference>
<dbReference type="GO" id="GO:0015074">
    <property type="term" value="P:DNA integration"/>
    <property type="evidence" value="ECO:0007669"/>
    <property type="project" value="InterPro"/>
</dbReference>
<dbReference type="FunFam" id="3.30.420.10:FF:000063">
    <property type="entry name" value="Retrovirus-related Pol polyprotein from transposon 297-like Protein"/>
    <property type="match status" value="1"/>
</dbReference>
<keyword evidence="1" id="KW-0863">Zinc-finger</keyword>
<evidence type="ECO:0000259" key="4">
    <source>
        <dbReference type="PROSITE" id="PS50158"/>
    </source>
</evidence>
<dbReference type="SMART" id="SM00343">
    <property type="entry name" value="ZnF_C2HC"/>
    <property type="match status" value="2"/>
</dbReference>
<evidence type="ECO:0000256" key="2">
    <source>
        <dbReference type="SAM" id="MobiDB-lite"/>
    </source>
</evidence>
<dbReference type="GO" id="GO:0008270">
    <property type="term" value="F:zinc ion binding"/>
    <property type="evidence" value="ECO:0007669"/>
    <property type="project" value="UniProtKB-KW"/>
</dbReference>
<dbReference type="PANTHER" id="PTHR37984">
    <property type="entry name" value="PROTEIN CBG26694"/>
    <property type="match status" value="1"/>
</dbReference>
<dbReference type="InterPro" id="IPR001584">
    <property type="entry name" value="Integrase_cat-core"/>
</dbReference>
<feature type="compositionally biased region" description="Basic and acidic residues" evidence="2">
    <location>
        <begin position="1308"/>
        <end position="1318"/>
    </location>
</feature>
<evidence type="ECO:0000259" key="3">
    <source>
        <dbReference type="PROSITE" id="PS50132"/>
    </source>
</evidence>
<dbReference type="PROSITE" id="PS50994">
    <property type="entry name" value="INTEGRASE"/>
    <property type="match status" value="1"/>
</dbReference>
<dbReference type="InterPro" id="IPR044926">
    <property type="entry name" value="RGS_subdomain_2"/>
</dbReference>
<evidence type="ECO:0000313" key="7">
    <source>
        <dbReference type="WBParaSite" id="maker-uti_cns_0002539-snap-gene-0.3-mRNA-1"/>
    </source>
</evidence>
<dbReference type="InterPro" id="IPR001878">
    <property type="entry name" value="Znf_CCHC"/>
</dbReference>
<dbReference type="CDD" id="cd01647">
    <property type="entry name" value="RT_LTR"/>
    <property type="match status" value="1"/>
</dbReference>
<dbReference type="Gene3D" id="3.30.70.270">
    <property type="match status" value="1"/>
</dbReference>
<feature type="region of interest" description="Disordered" evidence="2">
    <location>
        <begin position="1287"/>
        <end position="1318"/>
    </location>
</feature>
<dbReference type="PROSITE" id="PS50158">
    <property type="entry name" value="ZF_CCHC"/>
    <property type="match status" value="1"/>
</dbReference>
<dbReference type="InterPro" id="IPR041588">
    <property type="entry name" value="Integrase_H2C2"/>
</dbReference>
<proteinExistence type="predicted"/>
<dbReference type="PROSITE" id="PS50132">
    <property type="entry name" value="RGS"/>
    <property type="match status" value="1"/>
</dbReference>
<feature type="domain" description="CCHC-type" evidence="4">
    <location>
        <begin position="485"/>
        <end position="500"/>
    </location>
</feature>
<dbReference type="Gene3D" id="3.30.420.10">
    <property type="entry name" value="Ribonuclease H-like superfamily/Ribonuclease H"/>
    <property type="match status" value="1"/>
</dbReference>
<dbReference type="Pfam" id="PF00615">
    <property type="entry name" value="RGS"/>
    <property type="match status" value="1"/>
</dbReference>
<dbReference type="SUPFAM" id="SSF53098">
    <property type="entry name" value="Ribonuclease H-like"/>
    <property type="match status" value="1"/>
</dbReference>
<protein>
    <submittedName>
        <fullName evidence="7">CCHC-type domain-containing protein</fullName>
    </submittedName>
</protein>
<dbReference type="InterPro" id="IPR036875">
    <property type="entry name" value="Znf_CCHC_sf"/>
</dbReference>
<dbReference type="PANTHER" id="PTHR37984:SF11">
    <property type="entry name" value="INTEGRASE CATALYTIC DOMAIN-CONTAINING PROTEIN"/>
    <property type="match status" value="1"/>
</dbReference>
<keyword evidence="6" id="KW-1185">Reference proteome</keyword>
<feature type="compositionally biased region" description="Polar residues" evidence="2">
    <location>
        <begin position="451"/>
        <end position="461"/>
    </location>
</feature>
<feature type="domain" description="Integrase catalytic" evidence="5">
    <location>
        <begin position="1025"/>
        <end position="1180"/>
    </location>
</feature>
<feature type="region of interest" description="Disordered" evidence="2">
    <location>
        <begin position="424"/>
        <end position="461"/>
    </location>
</feature>
<keyword evidence="1" id="KW-0862">Zinc</keyword>
<name>A0A1I8GN44_9PLAT</name>
<dbReference type="Pfam" id="PF17921">
    <property type="entry name" value="Integrase_H2C2"/>
    <property type="match status" value="1"/>
</dbReference>
<dbReference type="FunFam" id="1.10.340.70:FF:000004">
    <property type="entry name" value="Retrovirus-related Pol polyprotein from transposon 297-like Protein"/>
    <property type="match status" value="1"/>
</dbReference>
<dbReference type="Pfam" id="PF00078">
    <property type="entry name" value="RVT_1"/>
    <property type="match status" value="1"/>
</dbReference>
<dbReference type="GO" id="GO:0003676">
    <property type="term" value="F:nucleic acid binding"/>
    <property type="evidence" value="ECO:0007669"/>
    <property type="project" value="InterPro"/>
</dbReference>
<reference evidence="7" key="1">
    <citation type="submission" date="2016-11" db="UniProtKB">
        <authorList>
            <consortium name="WormBaseParasite"/>
        </authorList>
    </citation>
    <scope>IDENTIFICATION</scope>
</reference>